<dbReference type="Gene3D" id="1.10.287.470">
    <property type="entry name" value="Helix hairpin bin"/>
    <property type="match status" value="1"/>
</dbReference>
<feature type="coiled-coil region" evidence="3">
    <location>
        <begin position="100"/>
        <end position="127"/>
    </location>
</feature>
<dbReference type="OrthoDB" id="9800613at2"/>
<dbReference type="EMBL" id="VMKJ01000029">
    <property type="protein sequence ID" value="TVO34704.1"/>
    <property type="molecule type" value="Genomic_DNA"/>
</dbReference>
<feature type="domain" description="Multidrug resistance protein MdtA-like alpha-helical hairpin" evidence="5">
    <location>
        <begin position="100"/>
        <end position="169"/>
    </location>
</feature>
<feature type="signal peptide" evidence="4">
    <location>
        <begin position="1"/>
        <end position="23"/>
    </location>
</feature>
<dbReference type="InterPro" id="IPR058637">
    <property type="entry name" value="YknX-like_C"/>
</dbReference>
<dbReference type="Gene3D" id="2.40.30.170">
    <property type="match status" value="1"/>
</dbReference>
<comment type="caution">
    <text evidence="9">The sequence shown here is derived from an EMBL/GenBank/DDBJ whole genome shotgun (WGS) entry which is preliminary data.</text>
</comment>
<evidence type="ECO:0000256" key="1">
    <source>
        <dbReference type="ARBA" id="ARBA00004519"/>
    </source>
</evidence>
<feature type="domain" description="Multidrug resistance protein MdtA-like barrel-sandwich hybrid" evidence="6">
    <location>
        <begin position="60"/>
        <end position="193"/>
    </location>
</feature>
<evidence type="ECO:0000259" key="5">
    <source>
        <dbReference type="Pfam" id="PF25876"/>
    </source>
</evidence>
<dbReference type="Pfam" id="PF25944">
    <property type="entry name" value="Beta-barrel_RND"/>
    <property type="match status" value="1"/>
</dbReference>
<feature type="domain" description="Multidrug resistance protein MdtA-like beta-barrel" evidence="7">
    <location>
        <begin position="205"/>
        <end position="292"/>
    </location>
</feature>
<dbReference type="Pfam" id="PF25917">
    <property type="entry name" value="BSH_RND"/>
    <property type="match status" value="1"/>
</dbReference>
<comment type="similarity">
    <text evidence="2">Belongs to the membrane fusion protein (MFP) (TC 8.A.1) family.</text>
</comment>
<evidence type="ECO:0000259" key="6">
    <source>
        <dbReference type="Pfam" id="PF25917"/>
    </source>
</evidence>
<dbReference type="RefSeq" id="WP_144388661.1">
    <property type="nucleotide sequence ID" value="NZ_CANNCB010000025.1"/>
</dbReference>
<dbReference type="Gene3D" id="2.40.50.100">
    <property type="match status" value="1"/>
</dbReference>
<dbReference type="SUPFAM" id="SSF111369">
    <property type="entry name" value="HlyD-like secretion proteins"/>
    <property type="match status" value="1"/>
</dbReference>
<dbReference type="PANTHER" id="PTHR30158">
    <property type="entry name" value="ACRA/E-RELATED COMPONENT OF DRUG EFFLUX TRANSPORTER"/>
    <property type="match status" value="1"/>
</dbReference>
<protein>
    <submittedName>
        <fullName evidence="9">Efflux RND transporter periplasmic adaptor subunit</fullName>
    </submittedName>
</protein>
<dbReference type="PROSITE" id="PS51257">
    <property type="entry name" value="PROKAR_LIPOPROTEIN"/>
    <property type="match status" value="1"/>
</dbReference>
<feature type="domain" description="YknX-like C-terminal permuted SH3-like" evidence="8">
    <location>
        <begin position="300"/>
        <end position="367"/>
    </location>
</feature>
<gene>
    <name evidence="9" type="ORF">FOF44_12950</name>
</gene>
<keyword evidence="4" id="KW-0732">Signal</keyword>
<proteinExistence type="inferred from homology"/>
<keyword evidence="3" id="KW-0175">Coiled coil</keyword>
<sequence>MMKKSMIAMSLMASLFLVGCGEAEQQKPGAIAPKVVLQPVEVIEHQPSKAFVGRISALEDVDITAQVSGYLKERHFREGQIVEKGQLLYSIEPASYEAQVANAKAAVAQAQATLKHANNEFARAKTLLPKGSISRSEYDNRQAQQMGASAQLEAAKAQLKLAEVNLSYTQITAPFSGRIADSKVSTGDLVSPASGVLTTLVSLDPVHASFQLSERDRLEIGAENLQGDGQSSQQSVKVKVLLENNQVHPHIGQLDFIGNRIDVTTGTIAVRASVPNPEYTLLPGQHINVEISTVKTKPAFVIPRRAVQTDVGGDFVMVVTEGNIAERRDIELGVQTSDGIIVKTGLGENERVIVSGLQRVRNGMAVQYDSADAQEKAE</sequence>
<dbReference type="InterPro" id="IPR006143">
    <property type="entry name" value="RND_pump_MFP"/>
</dbReference>
<dbReference type="GO" id="GO:0005886">
    <property type="term" value="C:plasma membrane"/>
    <property type="evidence" value="ECO:0007669"/>
    <property type="project" value="TreeGrafter"/>
</dbReference>
<dbReference type="AlphaFoldDB" id="A0A557P262"/>
<evidence type="ECO:0000259" key="7">
    <source>
        <dbReference type="Pfam" id="PF25944"/>
    </source>
</evidence>
<feature type="chain" id="PRO_5021834359" evidence="4">
    <location>
        <begin position="24"/>
        <end position="378"/>
    </location>
</feature>
<evidence type="ECO:0000256" key="3">
    <source>
        <dbReference type="SAM" id="Coils"/>
    </source>
</evidence>
<evidence type="ECO:0000259" key="8">
    <source>
        <dbReference type="Pfam" id="PF25989"/>
    </source>
</evidence>
<dbReference type="Pfam" id="PF25876">
    <property type="entry name" value="HH_MFP_RND"/>
    <property type="match status" value="1"/>
</dbReference>
<evidence type="ECO:0000256" key="4">
    <source>
        <dbReference type="SAM" id="SignalP"/>
    </source>
</evidence>
<dbReference type="InterPro" id="IPR058625">
    <property type="entry name" value="MdtA-like_BSH"/>
</dbReference>
<organism evidence="9 10">
    <name type="scientific">Vibrio algivorus</name>
    <dbReference type="NCBI Taxonomy" id="1667024"/>
    <lineage>
        <taxon>Bacteria</taxon>
        <taxon>Pseudomonadati</taxon>
        <taxon>Pseudomonadota</taxon>
        <taxon>Gammaproteobacteria</taxon>
        <taxon>Vibrionales</taxon>
        <taxon>Vibrionaceae</taxon>
        <taxon>Vibrio</taxon>
    </lineage>
</organism>
<evidence type="ECO:0000313" key="10">
    <source>
        <dbReference type="Proteomes" id="UP000319828"/>
    </source>
</evidence>
<reference evidence="9 10" key="1">
    <citation type="submission" date="2019-07" db="EMBL/GenBank/DDBJ databases">
        <title>The draft genome sequence of Vibrio algivorus M1486.</title>
        <authorList>
            <person name="Meng X."/>
        </authorList>
    </citation>
    <scope>NUCLEOTIDE SEQUENCE [LARGE SCALE GENOMIC DNA]</scope>
    <source>
        <strain evidence="9 10">M1486</strain>
    </source>
</reference>
<evidence type="ECO:0000256" key="2">
    <source>
        <dbReference type="ARBA" id="ARBA00009477"/>
    </source>
</evidence>
<name>A0A557P262_9VIBR</name>
<dbReference type="Gene3D" id="2.40.420.20">
    <property type="match status" value="1"/>
</dbReference>
<dbReference type="InterPro" id="IPR058626">
    <property type="entry name" value="MdtA-like_b-barrel"/>
</dbReference>
<accession>A0A557P262</accession>
<comment type="subcellular location">
    <subcellularLocation>
        <location evidence="1">Cell inner membrane</location>
        <topology evidence="1">Lipid-anchor</topology>
    </subcellularLocation>
</comment>
<dbReference type="InterPro" id="IPR058624">
    <property type="entry name" value="MdtA-like_HH"/>
</dbReference>
<dbReference type="Pfam" id="PF25989">
    <property type="entry name" value="YknX_C"/>
    <property type="match status" value="1"/>
</dbReference>
<dbReference type="Proteomes" id="UP000319828">
    <property type="component" value="Unassembled WGS sequence"/>
</dbReference>
<dbReference type="GO" id="GO:0015562">
    <property type="term" value="F:efflux transmembrane transporter activity"/>
    <property type="evidence" value="ECO:0007669"/>
    <property type="project" value="InterPro"/>
</dbReference>
<dbReference type="NCBIfam" id="TIGR01730">
    <property type="entry name" value="RND_mfp"/>
    <property type="match status" value="1"/>
</dbReference>
<evidence type="ECO:0000313" key="9">
    <source>
        <dbReference type="EMBL" id="TVO34704.1"/>
    </source>
</evidence>
<dbReference type="GO" id="GO:0046677">
    <property type="term" value="P:response to antibiotic"/>
    <property type="evidence" value="ECO:0007669"/>
    <property type="project" value="TreeGrafter"/>
</dbReference>
<dbReference type="GO" id="GO:0030313">
    <property type="term" value="C:cell envelope"/>
    <property type="evidence" value="ECO:0007669"/>
    <property type="project" value="UniProtKB-SubCell"/>
</dbReference>